<dbReference type="InterPro" id="IPR011042">
    <property type="entry name" value="6-blade_b-propeller_TolB-like"/>
</dbReference>
<dbReference type="Gene3D" id="2.120.10.30">
    <property type="entry name" value="TolB, C-terminal domain"/>
    <property type="match status" value="1"/>
</dbReference>
<sequence>MVVPMQEQQVEIITVTHEIKEPTPVSQLIEDFYYVPLETTEASLFAYCNQIELYGHRIFVFDRHGTEKLFIFSDKGKFLKSLGEKGEAPFEFFKPGSFAIDREKDQLVIYDNMKRKWMRFTLDGKFIASIDVPFTTICNFQILPSGEYVTATHKTRMNTHLGQYADYRILYTDSTGVLRKAAYDIAETEHSALVYDPVGRNEEDVFYVPIYLNEVYTVTDTALTLKYKFDYSDFNPFEKEKMGAFESYEDFRDYRLSHTYVHQYAENDTHLMFVTSDKDDYRFVSFYDKRSKKLINLAGFYNDTDFVMDFGSGLYSYKDYFMALVSPSTLRGLKMHIDQTTHYSIREDNKVVFENLKEDDNLVLVFFKIKDL</sequence>
<gene>
    <name evidence="1" type="ORF">GMD92_08415</name>
</gene>
<dbReference type="EMBL" id="WNDA01000010">
    <property type="protein sequence ID" value="MTU69095.1"/>
    <property type="molecule type" value="Genomic_DNA"/>
</dbReference>
<accession>A0A3E4ZW69</accession>
<proteinExistence type="predicted"/>
<dbReference type="Pfam" id="PF17170">
    <property type="entry name" value="DUF5128"/>
    <property type="match status" value="1"/>
</dbReference>
<dbReference type="AlphaFoldDB" id="A0A3E4ZW69"/>
<evidence type="ECO:0000313" key="1">
    <source>
        <dbReference type="EMBL" id="MTU69095.1"/>
    </source>
</evidence>
<reference evidence="1 2" key="1">
    <citation type="journal article" date="2019" name="Nat. Med.">
        <title>A library of human gut bacterial isolates paired with longitudinal multiomics data enables mechanistic microbiome research.</title>
        <authorList>
            <person name="Poyet M."/>
            <person name="Groussin M."/>
            <person name="Gibbons S.M."/>
            <person name="Avila-Pacheco J."/>
            <person name="Jiang X."/>
            <person name="Kearney S.M."/>
            <person name="Perrotta A.R."/>
            <person name="Berdy B."/>
            <person name="Zhao S."/>
            <person name="Lieberman T.D."/>
            <person name="Swanson P.K."/>
            <person name="Smith M."/>
            <person name="Roesemann S."/>
            <person name="Alexander J.E."/>
            <person name="Rich S.A."/>
            <person name="Livny J."/>
            <person name="Vlamakis H."/>
            <person name="Clish C."/>
            <person name="Bullock K."/>
            <person name="Deik A."/>
            <person name="Scott J."/>
            <person name="Pierce K.A."/>
            <person name="Xavier R.J."/>
            <person name="Alm E.J."/>
        </authorList>
    </citation>
    <scope>NUCLEOTIDE SEQUENCE [LARGE SCALE GENOMIC DNA]</scope>
    <source>
        <strain evidence="1 2">BIOML-A16</strain>
    </source>
</reference>
<protein>
    <submittedName>
        <fullName evidence="1">6-bladed beta-propeller</fullName>
    </submittedName>
</protein>
<evidence type="ECO:0000313" key="2">
    <source>
        <dbReference type="Proteomes" id="UP000448908"/>
    </source>
</evidence>
<dbReference type="SUPFAM" id="SSF63825">
    <property type="entry name" value="YWTD domain"/>
    <property type="match status" value="1"/>
</dbReference>
<organism evidence="1 2">
    <name type="scientific">Parabacteroides merdae</name>
    <dbReference type="NCBI Taxonomy" id="46503"/>
    <lineage>
        <taxon>Bacteria</taxon>
        <taxon>Pseudomonadati</taxon>
        <taxon>Bacteroidota</taxon>
        <taxon>Bacteroidia</taxon>
        <taxon>Bacteroidales</taxon>
        <taxon>Tannerellaceae</taxon>
        <taxon>Parabacteroides</taxon>
    </lineage>
</organism>
<name>A0A3E4ZW69_9BACT</name>
<dbReference type="Proteomes" id="UP000448908">
    <property type="component" value="Unassembled WGS sequence"/>
</dbReference>
<comment type="caution">
    <text evidence="1">The sequence shown here is derived from an EMBL/GenBank/DDBJ whole genome shotgun (WGS) entry which is preliminary data.</text>
</comment>